<keyword evidence="2" id="KW-1185">Reference proteome</keyword>
<dbReference type="Proteomes" id="UP000059680">
    <property type="component" value="Chromosome 4"/>
</dbReference>
<accession>A0A0P0W6J7</accession>
<name>A0A0P0W6J7_ORYSJ</name>
<evidence type="ECO:0000313" key="2">
    <source>
        <dbReference type="Proteomes" id="UP000059680"/>
    </source>
</evidence>
<dbReference type="InParanoid" id="A0A0P0W6J7"/>
<evidence type="ECO:0000313" key="1">
    <source>
        <dbReference type="EMBL" id="BAS87820.1"/>
    </source>
</evidence>
<dbReference type="PaxDb" id="39947-A0A0P0W6J7"/>
<feature type="non-terminal residue" evidence="1">
    <location>
        <position position="213"/>
    </location>
</feature>
<dbReference type="AlphaFoldDB" id="A0A0P0W6J7"/>
<reference evidence="2" key="1">
    <citation type="journal article" date="2005" name="Nature">
        <title>The map-based sequence of the rice genome.</title>
        <authorList>
            <consortium name="International rice genome sequencing project (IRGSP)"/>
            <person name="Matsumoto T."/>
            <person name="Wu J."/>
            <person name="Kanamori H."/>
            <person name="Katayose Y."/>
            <person name="Fujisawa M."/>
            <person name="Namiki N."/>
            <person name="Mizuno H."/>
            <person name="Yamamoto K."/>
            <person name="Antonio B.A."/>
            <person name="Baba T."/>
            <person name="Sakata K."/>
            <person name="Nagamura Y."/>
            <person name="Aoki H."/>
            <person name="Arikawa K."/>
            <person name="Arita K."/>
            <person name="Bito T."/>
            <person name="Chiden Y."/>
            <person name="Fujitsuka N."/>
            <person name="Fukunaka R."/>
            <person name="Hamada M."/>
            <person name="Harada C."/>
            <person name="Hayashi A."/>
            <person name="Hijishita S."/>
            <person name="Honda M."/>
            <person name="Hosokawa S."/>
            <person name="Ichikawa Y."/>
            <person name="Idonuma A."/>
            <person name="Iijima M."/>
            <person name="Ikeda M."/>
            <person name="Ikeno M."/>
            <person name="Ito K."/>
            <person name="Ito S."/>
            <person name="Ito T."/>
            <person name="Ito Y."/>
            <person name="Ito Y."/>
            <person name="Iwabuchi A."/>
            <person name="Kamiya K."/>
            <person name="Karasawa W."/>
            <person name="Kurita K."/>
            <person name="Katagiri S."/>
            <person name="Kikuta A."/>
            <person name="Kobayashi H."/>
            <person name="Kobayashi N."/>
            <person name="Machita K."/>
            <person name="Maehara T."/>
            <person name="Masukawa M."/>
            <person name="Mizubayashi T."/>
            <person name="Mukai Y."/>
            <person name="Nagasaki H."/>
            <person name="Nagata Y."/>
            <person name="Naito S."/>
            <person name="Nakashima M."/>
            <person name="Nakama Y."/>
            <person name="Nakamichi Y."/>
            <person name="Nakamura M."/>
            <person name="Meguro A."/>
            <person name="Negishi M."/>
            <person name="Ohta I."/>
            <person name="Ohta T."/>
            <person name="Okamoto M."/>
            <person name="Ono N."/>
            <person name="Saji S."/>
            <person name="Sakaguchi M."/>
            <person name="Sakai K."/>
            <person name="Shibata M."/>
            <person name="Shimokawa T."/>
            <person name="Song J."/>
            <person name="Takazaki Y."/>
            <person name="Terasawa K."/>
            <person name="Tsugane M."/>
            <person name="Tsuji K."/>
            <person name="Ueda S."/>
            <person name="Waki K."/>
            <person name="Yamagata H."/>
            <person name="Yamamoto M."/>
            <person name="Yamamoto S."/>
            <person name="Yamane H."/>
            <person name="Yoshiki S."/>
            <person name="Yoshihara R."/>
            <person name="Yukawa K."/>
            <person name="Zhong H."/>
            <person name="Yano M."/>
            <person name="Yuan Q."/>
            <person name="Ouyang S."/>
            <person name="Liu J."/>
            <person name="Jones K.M."/>
            <person name="Gansberger K."/>
            <person name="Moffat K."/>
            <person name="Hill J."/>
            <person name="Bera J."/>
            <person name="Fadrosh D."/>
            <person name="Jin S."/>
            <person name="Johri S."/>
            <person name="Kim M."/>
            <person name="Overton L."/>
            <person name="Reardon M."/>
            <person name="Tsitrin T."/>
            <person name="Vuong H."/>
            <person name="Weaver B."/>
            <person name="Ciecko A."/>
            <person name="Tallon L."/>
            <person name="Jackson J."/>
            <person name="Pai G."/>
            <person name="Aken S.V."/>
            <person name="Utterback T."/>
            <person name="Reidmuller S."/>
            <person name="Feldblyum T."/>
            <person name="Hsiao J."/>
            <person name="Zismann V."/>
            <person name="Iobst S."/>
            <person name="de Vazeille A.R."/>
            <person name="Buell C.R."/>
            <person name="Ying K."/>
            <person name="Li Y."/>
            <person name="Lu T."/>
            <person name="Huang Y."/>
            <person name="Zhao Q."/>
            <person name="Feng Q."/>
            <person name="Zhang L."/>
            <person name="Zhu J."/>
            <person name="Weng Q."/>
            <person name="Mu J."/>
            <person name="Lu Y."/>
            <person name="Fan D."/>
            <person name="Liu Y."/>
            <person name="Guan J."/>
            <person name="Zhang Y."/>
            <person name="Yu S."/>
            <person name="Liu X."/>
            <person name="Zhang Y."/>
            <person name="Hong G."/>
            <person name="Han B."/>
            <person name="Choisne N."/>
            <person name="Demange N."/>
            <person name="Orjeda G."/>
            <person name="Samain S."/>
            <person name="Cattolico L."/>
            <person name="Pelletier E."/>
            <person name="Couloux A."/>
            <person name="Segurens B."/>
            <person name="Wincker P."/>
            <person name="D'Hont A."/>
            <person name="Scarpelli C."/>
            <person name="Weissenbach J."/>
            <person name="Salanoubat M."/>
            <person name="Quetier F."/>
            <person name="Yu Y."/>
            <person name="Kim H.R."/>
            <person name="Rambo T."/>
            <person name="Currie J."/>
            <person name="Collura K."/>
            <person name="Luo M."/>
            <person name="Yang T."/>
            <person name="Ammiraju J.S.S."/>
            <person name="Engler F."/>
            <person name="Soderlund C."/>
            <person name="Wing R.A."/>
            <person name="Palmer L.E."/>
            <person name="de la Bastide M."/>
            <person name="Spiegel L."/>
            <person name="Nascimento L."/>
            <person name="Zutavern T."/>
            <person name="O'Shaughnessy A."/>
            <person name="Dike S."/>
            <person name="Dedhia N."/>
            <person name="Preston R."/>
            <person name="Balija V."/>
            <person name="McCombie W.R."/>
            <person name="Chow T."/>
            <person name="Chen H."/>
            <person name="Chung M."/>
            <person name="Chen C."/>
            <person name="Shaw J."/>
            <person name="Wu H."/>
            <person name="Hsiao K."/>
            <person name="Chao Y."/>
            <person name="Chu M."/>
            <person name="Cheng C."/>
            <person name="Hour A."/>
            <person name="Lee P."/>
            <person name="Lin S."/>
            <person name="Lin Y."/>
            <person name="Liou J."/>
            <person name="Liu S."/>
            <person name="Hsing Y."/>
            <person name="Raghuvanshi S."/>
            <person name="Mohanty A."/>
            <person name="Bharti A.K."/>
            <person name="Gaur A."/>
            <person name="Gupta V."/>
            <person name="Kumar D."/>
            <person name="Ravi V."/>
            <person name="Vij S."/>
            <person name="Kapur A."/>
            <person name="Khurana P."/>
            <person name="Khurana P."/>
            <person name="Khurana J.P."/>
            <person name="Tyagi A.K."/>
            <person name="Gaikwad K."/>
            <person name="Singh A."/>
            <person name="Dalal V."/>
            <person name="Srivastava S."/>
            <person name="Dixit A."/>
            <person name="Pal A.K."/>
            <person name="Ghazi I.A."/>
            <person name="Yadav M."/>
            <person name="Pandit A."/>
            <person name="Bhargava A."/>
            <person name="Sureshbabu K."/>
            <person name="Batra K."/>
            <person name="Sharma T.R."/>
            <person name="Mohapatra T."/>
            <person name="Singh N.K."/>
            <person name="Messing J."/>
            <person name="Nelson A.B."/>
            <person name="Fuks G."/>
            <person name="Kavchok S."/>
            <person name="Keizer G."/>
            <person name="Linton E."/>
            <person name="Llaca V."/>
            <person name="Song R."/>
            <person name="Tanyolac B."/>
            <person name="Young S."/>
            <person name="Ho-Il K."/>
            <person name="Hahn J.H."/>
            <person name="Sangsakoo G."/>
            <person name="Vanavichit A."/>
            <person name="de Mattos Luiz.A.T."/>
            <person name="Zimmer P.D."/>
            <person name="Malone G."/>
            <person name="Dellagostin O."/>
            <person name="de Oliveira A.C."/>
            <person name="Bevan M."/>
            <person name="Bancroft I."/>
            <person name="Minx P."/>
            <person name="Cordum H."/>
            <person name="Wilson R."/>
            <person name="Cheng Z."/>
            <person name="Jin W."/>
            <person name="Jiang J."/>
            <person name="Leong S.A."/>
            <person name="Iwama H."/>
            <person name="Gojobori T."/>
            <person name="Itoh T."/>
            <person name="Niimura Y."/>
            <person name="Fujii Y."/>
            <person name="Habara T."/>
            <person name="Sakai H."/>
            <person name="Sato Y."/>
            <person name="Wilson G."/>
            <person name="Kumar K."/>
            <person name="McCouch S."/>
            <person name="Juretic N."/>
            <person name="Hoen D."/>
            <person name="Wright S."/>
            <person name="Bruskiewich R."/>
            <person name="Bureau T."/>
            <person name="Miyao A."/>
            <person name="Hirochika H."/>
            <person name="Nishikawa T."/>
            <person name="Kadowaki K."/>
            <person name="Sugiura M."/>
            <person name="Burr B."/>
            <person name="Sasaki T."/>
        </authorList>
    </citation>
    <scope>NUCLEOTIDE SEQUENCE [LARGE SCALE GENOMIC DNA]</scope>
    <source>
        <strain evidence="2">cv. Nipponbare</strain>
    </source>
</reference>
<dbReference type="Gramene" id="Os04t0154599-00">
    <property type="protein sequence ID" value="Os04t0154599-00"/>
    <property type="gene ID" value="Os04g0154599"/>
</dbReference>
<dbReference type="EMBL" id="AP014960">
    <property type="protein sequence ID" value="BAS87820.1"/>
    <property type="molecule type" value="Genomic_DNA"/>
</dbReference>
<sequence length="213" mass="23508">MEQGVSSMQKQLIIGTMIVTKVARMLILDIEMLVLVTLYKLEVVPDGAEVGPPERVRPLPVLGGAYHGHQDGSHHDHHPVAGDVLVEDIPYSEDLHDKSHEVTLPELVVLEGVGGDVVWAAKVQQEEWCPKRNQVVLSCGAAQGKITDGVNCGRVGQLVRQPEDEPLHRRSFAPAYPGEDVEDNLQREAQEHQDLGRPLVPQIHRPSCHCCDQ</sequence>
<proteinExistence type="predicted"/>
<reference evidence="1 2" key="2">
    <citation type="journal article" date="2013" name="Plant Cell Physiol.">
        <title>Rice Annotation Project Database (RAP-DB): an integrative and interactive database for rice genomics.</title>
        <authorList>
            <person name="Sakai H."/>
            <person name="Lee S.S."/>
            <person name="Tanaka T."/>
            <person name="Numa H."/>
            <person name="Kim J."/>
            <person name="Kawahara Y."/>
            <person name="Wakimoto H."/>
            <person name="Yang C.C."/>
            <person name="Iwamoto M."/>
            <person name="Abe T."/>
            <person name="Yamada Y."/>
            <person name="Muto A."/>
            <person name="Inokuchi H."/>
            <person name="Ikemura T."/>
            <person name="Matsumoto T."/>
            <person name="Sasaki T."/>
            <person name="Itoh T."/>
        </authorList>
    </citation>
    <scope>NUCLEOTIDE SEQUENCE [LARGE SCALE GENOMIC DNA]</scope>
    <source>
        <strain evidence="2">cv. Nipponbare</strain>
    </source>
</reference>
<reference evidence="1 2" key="3">
    <citation type="journal article" date="2013" name="Rice">
        <title>Improvement of the Oryza sativa Nipponbare reference genome using next generation sequence and optical map data.</title>
        <authorList>
            <person name="Kawahara Y."/>
            <person name="de la Bastide M."/>
            <person name="Hamilton J.P."/>
            <person name="Kanamori H."/>
            <person name="McCombie W.R."/>
            <person name="Ouyang S."/>
            <person name="Schwartz D.C."/>
            <person name="Tanaka T."/>
            <person name="Wu J."/>
            <person name="Zhou S."/>
            <person name="Childs K.L."/>
            <person name="Davidson R.M."/>
            <person name="Lin H."/>
            <person name="Quesada-Ocampo L."/>
            <person name="Vaillancourt B."/>
            <person name="Sakai H."/>
            <person name="Lee S.S."/>
            <person name="Kim J."/>
            <person name="Numa H."/>
            <person name="Itoh T."/>
            <person name="Buell C.R."/>
            <person name="Matsumoto T."/>
        </authorList>
    </citation>
    <scope>NUCLEOTIDE SEQUENCE [LARGE SCALE GENOMIC DNA]</scope>
    <source>
        <strain evidence="2">cv. Nipponbare</strain>
    </source>
</reference>
<organism evidence="1 2">
    <name type="scientific">Oryza sativa subsp. japonica</name>
    <name type="common">Rice</name>
    <dbReference type="NCBI Taxonomy" id="39947"/>
    <lineage>
        <taxon>Eukaryota</taxon>
        <taxon>Viridiplantae</taxon>
        <taxon>Streptophyta</taxon>
        <taxon>Embryophyta</taxon>
        <taxon>Tracheophyta</taxon>
        <taxon>Spermatophyta</taxon>
        <taxon>Magnoliopsida</taxon>
        <taxon>Liliopsida</taxon>
        <taxon>Poales</taxon>
        <taxon>Poaceae</taxon>
        <taxon>BOP clade</taxon>
        <taxon>Oryzoideae</taxon>
        <taxon>Oryzeae</taxon>
        <taxon>Oryzinae</taxon>
        <taxon>Oryza</taxon>
        <taxon>Oryza sativa</taxon>
    </lineage>
</organism>
<dbReference type="FunCoup" id="A0A0P0W6J7">
    <property type="interactions" value="2"/>
</dbReference>
<gene>
    <name evidence="1" type="ordered locus">Os04g0154599</name>
    <name evidence="1" type="ORF">OSNPB_040154599</name>
</gene>
<protein>
    <submittedName>
        <fullName evidence="1">Os04g0154599 protein</fullName>
    </submittedName>
</protein>